<reference evidence="1" key="1">
    <citation type="journal article" date="2015" name="Nature">
        <title>Complex archaea that bridge the gap between prokaryotes and eukaryotes.</title>
        <authorList>
            <person name="Spang A."/>
            <person name="Saw J.H."/>
            <person name="Jorgensen S.L."/>
            <person name="Zaremba-Niedzwiedzka K."/>
            <person name="Martijn J."/>
            <person name="Lind A.E."/>
            <person name="van Eijk R."/>
            <person name="Schleper C."/>
            <person name="Guy L."/>
            <person name="Ettema T.J."/>
        </authorList>
    </citation>
    <scope>NUCLEOTIDE SEQUENCE</scope>
</reference>
<dbReference type="EMBL" id="LAZR01037949">
    <property type="protein sequence ID" value="KKL20826.1"/>
    <property type="molecule type" value="Genomic_DNA"/>
</dbReference>
<feature type="non-terminal residue" evidence="1">
    <location>
        <position position="110"/>
    </location>
</feature>
<dbReference type="AlphaFoldDB" id="A0A0F9DT32"/>
<protein>
    <submittedName>
        <fullName evidence="1">Uncharacterized protein</fullName>
    </submittedName>
</protein>
<proteinExistence type="predicted"/>
<sequence length="110" mass="12911">MKRITLIFTLVLTCIVLYSQDVPTPSDLDHFLETKTLVVKDNNPLNTFDSEIQKVMEQEWDITEWEMIPYDEFEEKRTDAGYSFLFLTTVTFEKDKLEAKYKFLNVSLGG</sequence>
<accession>A0A0F9DT32</accession>
<organism evidence="1">
    <name type="scientific">marine sediment metagenome</name>
    <dbReference type="NCBI Taxonomy" id="412755"/>
    <lineage>
        <taxon>unclassified sequences</taxon>
        <taxon>metagenomes</taxon>
        <taxon>ecological metagenomes</taxon>
    </lineage>
</organism>
<name>A0A0F9DT32_9ZZZZ</name>
<evidence type="ECO:0000313" key="1">
    <source>
        <dbReference type="EMBL" id="KKL20826.1"/>
    </source>
</evidence>
<comment type="caution">
    <text evidence="1">The sequence shown here is derived from an EMBL/GenBank/DDBJ whole genome shotgun (WGS) entry which is preliminary data.</text>
</comment>
<gene>
    <name evidence="1" type="ORF">LCGC14_2451600</name>
</gene>